<name>A0AAV3YP18_9GAST</name>
<keyword evidence="2" id="KW-1185">Reference proteome</keyword>
<reference evidence="1 2" key="1">
    <citation type="journal article" date="2021" name="Elife">
        <title>Chloroplast acquisition without the gene transfer in kleptoplastic sea slugs, Plakobranchus ocellatus.</title>
        <authorList>
            <person name="Maeda T."/>
            <person name="Takahashi S."/>
            <person name="Yoshida T."/>
            <person name="Shimamura S."/>
            <person name="Takaki Y."/>
            <person name="Nagai Y."/>
            <person name="Toyoda A."/>
            <person name="Suzuki Y."/>
            <person name="Arimoto A."/>
            <person name="Ishii H."/>
            <person name="Satoh N."/>
            <person name="Nishiyama T."/>
            <person name="Hasebe M."/>
            <person name="Maruyama T."/>
            <person name="Minagawa J."/>
            <person name="Obokata J."/>
            <person name="Shigenobu S."/>
        </authorList>
    </citation>
    <scope>NUCLEOTIDE SEQUENCE [LARGE SCALE GENOMIC DNA]</scope>
</reference>
<comment type="caution">
    <text evidence="1">The sequence shown here is derived from an EMBL/GenBank/DDBJ whole genome shotgun (WGS) entry which is preliminary data.</text>
</comment>
<dbReference type="AlphaFoldDB" id="A0AAV3YP18"/>
<proteinExistence type="predicted"/>
<protein>
    <submittedName>
        <fullName evidence="1">Uncharacterized protein</fullName>
    </submittedName>
</protein>
<organism evidence="1 2">
    <name type="scientific">Plakobranchus ocellatus</name>
    <dbReference type="NCBI Taxonomy" id="259542"/>
    <lineage>
        <taxon>Eukaryota</taxon>
        <taxon>Metazoa</taxon>
        <taxon>Spiralia</taxon>
        <taxon>Lophotrochozoa</taxon>
        <taxon>Mollusca</taxon>
        <taxon>Gastropoda</taxon>
        <taxon>Heterobranchia</taxon>
        <taxon>Euthyneura</taxon>
        <taxon>Panpulmonata</taxon>
        <taxon>Sacoglossa</taxon>
        <taxon>Placobranchoidea</taxon>
        <taxon>Plakobranchidae</taxon>
        <taxon>Plakobranchus</taxon>
    </lineage>
</organism>
<gene>
    <name evidence="1" type="ORF">PoB_001037400</name>
</gene>
<dbReference type="Proteomes" id="UP000735302">
    <property type="component" value="Unassembled WGS sequence"/>
</dbReference>
<evidence type="ECO:0000313" key="1">
    <source>
        <dbReference type="EMBL" id="GFN83868.1"/>
    </source>
</evidence>
<evidence type="ECO:0000313" key="2">
    <source>
        <dbReference type="Proteomes" id="UP000735302"/>
    </source>
</evidence>
<accession>A0AAV3YP18</accession>
<sequence>MLRLKSNLLDLSCVRVLKYPHLVKFRSTVGHVANTKYLSESHKALGMFSSPMQCGLTLWQRLHLNISTQTANIVKVTARSSNHIVLPMIKIGTASSRSKFKTEDLFAFLSSFKRLMCLDFIRPLK</sequence>
<dbReference type="EMBL" id="BLXT01001244">
    <property type="protein sequence ID" value="GFN83868.1"/>
    <property type="molecule type" value="Genomic_DNA"/>
</dbReference>